<dbReference type="GO" id="GO:0003700">
    <property type="term" value="F:DNA-binding transcription factor activity"/>
    <property type="evidence" value="ECO:0007669"/>
    <property type="project" value="InterPro"/>
</dbReference>
<organism evidence="5 6">
    <name type="scientific">Nonomuraea polychroma</name>
    <dbReference type="NCBI Taxonomy" id="46176"/>
    <lineage>
        <taxon>Bacteria</taxon>
        <taxon>Bacillati</taxon>
        <taxon>Actinomycetota</taxon>
        <taxon>Actinomycetes</taxon>
        <taxon>Streptosporangiales</taxon>
        <taxon>Streptosporangiaceae</taxon>
        <taxon>Nonomuraea</taxon>
    </lineage>
</organism>
<dbReference type="PANTHER" id="PTHR43130:SF3">
    <property type="entry name" value="HTH-TYPE TRANSCRIPTIONAL REGULATOR RV1931C"/>
    <property type="match status" value="1"/>
</dbReference>
<dbReference type="Gene3D" id="3.40.50.880">
    <property type="match status" value="1"/>
</dbReference>
<keyword evidence="2" id="KW-0238">DNA-binding</keyword>
<dbReference type="Pfam" id="PF01965">
    <property type="entry name" value="DJ-1_PfpI"/>
    <property type="match status" value="1"/>
</dbReference>
<evidence type="ECO:0000313" key="6">
    <source>
        <dbReference type="Proteomes" id="UP000284824"/>
    </source>
</evidence>
<protein>
    <submittedName>
        <fullName evidence="5">AraC family transcriptional regulator with amidase-like domain</fullName>
    </submittedName>
</protein>
<dbReference type="GO" id="GO:0043565">
    <property type="term" value="F:sequence-specific DNA binding"/>
    <property type="evidence" value="ECO:0007669"/>
    <property type="project" value="InterPro"/>
</dbReference>
<keyword evidence="3" id="KW-0804">Transcription</keyword>
<evidence type="ECO:0000259" key="4">
    <source>
        <dbReference type="PROSITE" id="PS01124"/>
    </source>
</evidence>
<proteinExistence type="predicted"/>
<dbReference type="InterPro" id="IPR018062">
    <property type="entry name" value="HTH_AraC-typ_CS"/>
</dbReference>
<comment type="caution">
    <text evidence="5">The sequence shown here is derived from an EMBL/GenBank/DDBJ whole genome shotgun (WGS) entry which is preliminary data.</text>
</comment>
<dbReference type="InterPro" id="IPR002818">
    <property type="entry name" value="DJ-1/PfpI"/>
</dbReference>
<dbReference type="PANTHER" id="PTHR43130">
    <property type="entry name" value="ARAC-FAMILY TRANSCRIPTIONAL REGULATOR"/>
    <property type="match status" value="1"/>
</dbReference>
<dbReference type="SMART" id="SM00342">
    <property type="entry name" value="HTH_ARAC"/>
    <property type="match status" value="1"/>
</dbReference>
<dbReference type="InterPro" id="IPR052158">
    <property type="entry name" value="INH-QAR"/>
</dbReference>
<evidence type="ECO:0000256" key="1">
    <source>
        <dbReference type="ARBA" id="ARBA00023015"/>
    </source>
</evidence>
<feature type="domain" description="HTH araC/xylS-type" evidence="4">
    <location>
        <begin position="223"/>
        <end position="321"/>
    </location>
</feature>
<dbReference type="Pfam" id="PF12833">
    <property type="entry name" value="HTH_18"/>
    <property type="match status" value="1"/>
</dbReference>
<dbReference type="CDD" id="cd03137">
    <property type="entry name" value="GATase1_AraC_1"/>
    <property type="match status" value="1"/>
</dbReference>
<evidence type="ECO:0000256" key="2">
    <source>
        <dbReference type="ARBA" id="ARBA00023125"/>
    </source>
</evidence>
<dbReference type="PROSITE" id="PS00041">
    <property type="entry name" value="HTH_ARAC_FAMILY_1"/>
    <property type="match status" value="1"/>
</dbReference>
<dbReference type="InterPro" id="IPR018060">
    <property type="entry name" value="HTH_AraC"/>
</dbReference>
<sequence length="326" mass="35111">MCKNRAMHRVVVLAVDGVIPFELSVPSRIFCVAKGAGGEPLYDVVTCTIDGRPVATAADYSVAVEHDASALAGADTVVVPAAEWFSEITGRESLPGGLAEALAGIRPGTRVVSICIGTYVLAAAGLLDGRPATTHWRHARRFATRFPKVRMDADVLFVDDGDVLTSAGASAGVDLCLHLVRRDHGSEIANQVARLCVVPPWRDGGQAQYVEQPVPEPSSVGTAPTRAWAMERLGTPLKLDDLAGHAGMSRRTFTRHFRREVGMSPGQWLTHQRIALARHLLESSDLPVDRIADRAGFGTAASLRQHIQASLGVSPHVYRRTFRAFE</sequence>
<keyword evidence="6" id="KW-1185">Reference proteome</keyword>
<dbReference type="AlphaFoldDB" id="A0A438MFB2"/>
<dbReference type="PROSITE" id="PS01124">
    <property type="entry name" value="HTH_ARAC_FAMILY_2"/>
    <property type="match status" value="1"/>
</dbReference>
<name>A0A438MFB2_9ACTN</name>
<reference evidence="5 6" key="1">
    <citation type="submission" date="2019-01" db="EMBL/GenBank/DDBJ databases">
        <title>Sequencing the genomes of 1000 actinobacteria strains.</title>
        <authorList>
            <person name="Klenk H.-P."/>
        </authorList>
    </citation>
    <scope>NUCLEOTIDE SEQUENCE [LARGE SCALE GENOMIC DNA]</scope>
    <source>
        <strain evidence="5 6">DSM 43925</strain>
    </source>
</reference>
<evidence type="ECO:0000313" key="5">
    <source>
        <dbReference type="EMBL" id="RVX44376.1"/>
    </source>
</evidence>
<keyword evidence="1" id="KW-0805">Transcription regulation</keyword>
<gene>
    <name evidence="5" type="ORF">EDD27_7106</name>
</gene>
<evidence type="ECO:0000256" key="3">
    <source>
        <dbReference type="ARBA" id="ARBA00023163"/>
    </source>
</evidence>
<dbReference type="InterPro" id="IPR009057">
    <property type="entry name" value="Homeodomain-like_sf"/>
</dbReference>
<dbReference type="InterPro" id="IPR029062">
    <property type="entry name" value="Class_I_gatase-like"/>
</dbReference>
<dbReference type="SUPFAM" id="SSF52317">
    <property type="entry name" value="Class I glutamine amidotransferase-like"/>
    <property type="match status" value="1"/>
</dbReference>
<dbReference type="Gene3D" id="1.10.10.60">
    <property type="entry name" value="Homeodomain-like"/>
    <property type="match status" value="1"/>
</dbReference>
<dbReference type="Proteomes" id="UP000284824">
    <property type="component" value="Unassembled WGS sequence"/>
</dbReference>
<accession>A0A438MFB2</accession>
<dbReference type="SUPFAM" id="SSF46689">
    <property type="entry name" value="Homeodomain-like"/>
    <property type="match status" value="2"/>
</dbReference>
<dbReference type="EMBL" id="SAUN01000001">
    <property type="protein sequence ID" value="RVX44376.1"/>
    <property type="molecule type" value="Genomic_DNA"/>
</dbReference>